<feature type="transmembrane region" description="Helical" evidence="1">
    <location>
        <begin position="61"/>
        <end position="80"/>
    </location>
</feature>
<keyword evidence="1" id="KW-1133">Transmembrane helix</keyword>
<evidence type="ECO:0000313" key="2">
    <source>
        <dbReference type="EMBL" id="MBU3875535.1"/>
    </source>
</evidence>
<dbReference type="Proteomes" id="UP000723714">
    <property type="component" value="Unassembled WGS sequence"/>
</dbReference>
<gene>
    <name evidence="2" type="ORF">HGO97_006890</name>
</gene>
<dbReference type="RefSeq" id="WP_216240568.1">
    <property type="nucleotide sequence ID" value="NZ_JABACJ020000004.1"/>
</dbReference>
<comment type="caution">
    <text evidence="2">The sequence shown here is derived from an EMBL/GenBank/DDBJ whole genome shotgun (WGS) entry which is preliminary data.</text>
</comment>
<evidence type="ECO:0000313" key="3">
    <source>
        <dbReference type="Proteomes" id="UP000723714"/>
    </source>
</evidence>
<accession>A0ABS6D216</accession>
<organism evidence="2 3">
    <name type="scientific">Faecalicatena faecalis</name>
    <dbReference type="NCBI Taxonomy" id="2726362"/>
    <lineage>
        <taxon>Bacteria</taxon>
        <taxon>Bacillati</taxon>
        <taxon>Bacillota</taxon>
        <taxon>Clostridia</taxon>
        <taxon>Lachnospirales</taxon>
        <taxon>Lachnospiraceae</taxon>
        <taxon>Faecalicatena</taxon>
    </lineage>
</organism>
<name>A0ABS6D216_9FIRM</name>
<dbReference type="EMBL" id="JABACJ020000004">
    <property type="protein sequence ID" value="MBU3875535.1"/>
    <property type="molecule type" value="Genomic_DNA"/>
</dbReference>
<keyword evidence="3" id="KW-1185">Reference proteome</keyword>
<feature type="transmembrane region" description="Helical" evidence="1">
    <location>
        <begin position="32"/>
        <end position="49"/>
    </location>
</feature>
<protein>
    <submittedName>
        <fullName evidence="2">Uncharacterized protein</fullName>
    </submittedName>
</protein>
<keyword evidence="1" id="KW-0472">Membrane</keyword>
<sequence length="121" mass="13511">MIILVFGITLLGLVLRATGVISEQLFNTSLHIPVFVISIIAFVYSWVFCPELSPFKNIKVGVKYLLIYAAINIAVILIMNLEGVDYGLFVGLCLSVAYFPTQCLLTFGEEYGWRGYLQPLL</sequence>
<proteinExistence type="predicted"/>
<reference evidence="2 3" key="1">
    <citation type="submission" date="2021-06" db="EMBL/GenBank/DDBJ databases">
        <title>Faecalicatena sp. nov. isolated from porcine feces.</title>
        <authorList>
            <person name="Oh B.S."/>
            <person name="Lee J.H."/>
        </authorList>
    </citation>
    <scope>NUCLEOTIDE SEQUENCE [LARGE SCALE GENOMIC DNA]</scope>
    <source>
        <strain evidence="2 3">AGMB00832</strain>
    </source>
</reference>
<keyword evidence="1" id="KW-0812">Transmembrane</keyword>
<feature type="transmembrane region" description="Helical" evidence="1">
    <location>
        <begin position="86"/>
        <end position="107"/>
    </location>
</feature>
<evidence type="ECO:0000256" key="1">
    <source>
        <dbReference type="SAM" id="Phobius"/>
    </source>
</evidence>